<reference evidence="1 2" key="1">
    <citation type="journal article" date="2012" name="J. Bacteriol.">
        <title>Genome Sequence of Pectin-Degrading Alishewanella aestuarii Strain B11T, Isolated from Tidal Flat Sediment.</title>
        <authorList>
            <person name="Jung J."/>
            <person name="Choi S."/>
            <person name="Chun J."/>
            <person name="Park W."/>
        </authorList>
    </citation>
    <scope>NUCLEOTIDE SEQUENCE [LARGE SCALE GENOMIC DNA]</scope>
    <source>
        <strain evidence="1 2">B11</strain>
    </source>
</reference>
<accession>J2IDB6</accession>
<dbReference type="PATRIC" id="fig|1197174.4.peg.2207"/>
<comment type="caution">
    <text evidence="1">The sequence shown here is derived from an EMBL/GenBank/DDBJ whole genome shotgun (WGS) entry which is preliminary data.</text>
</comment>
<name>J2IDB6_9ALTE</name>
<evidence type="ECO:0000313" key="1">
    <source>
        <dbReference type="EMBL" id="EJI85152.1"/>
    </source>
</evidence>
<keyword evidence="2" id="KW-1185">Reference proteome</keyword>
<protein>
    <submittedName>
        <fullName evidence="1">Uncharacterized protein</fullName>
    </submittedName>
</protein>
<gene>
    <name evidence="1" type="ORF">AEST_22540</name>
</gene>
<organism evidence="1 2">
    <name type="scientific">Alishewanella aestuarii B11</name>
    <dbReference type="NCBI Taxonomy" id="1197174"/>
    <lineage>
        <taxon>Bacteria</taxon>
        <taxon>Pseudomonadati</taxon>
        <taxon>Pseudomonadota</taxon>
        <taxon>Gammaproteobacteria</taxon>
        <taxon>Alteromonadales</taxon>
        <taxon>Alteromonadaceae</taxon>
        <taxon>Alishewanella</taxon>
    </lineage>
</organism>
<dbReference type="Proteomes" id="UP000012043">
    <property type="component" value="Unassembled WGS sequence"/>
</dbReference>
<evidence type="ECO:0000313" key="2">
    <source>
        <dbReference type="Proteomes" id="UP000012043"/>
    </source>
</evidence>
<dbReference type="EMBL" id="ALAB01000027">
    <property type="protein sequence ID" value="EJI85152.1"/>
    <property type="molecule type" value="Genomic_DNA"/>
</dbReference>
<dbReference type="AlphaFoldDB" id="J2IDB6"/>
<sequence>MGADRIQQTRQPQGMVLKFYRVLLKKLGFNAALPDNKVYKYQVY</sequence>
<proteinExistence type="predicted"/>